<dbReference type="RefSeq" id="WP_377910151.1">
    <property type="nucleotide sequence ID" value="NZ_JBHSGK010000013.1"/>
</dbReference>
<name>A0ABV9NVZ7_9BACI</name>
<dbReference type="GO" id="GO:0016787">
    <property type="term" value="F:hydrolase activity"/>
    <property type="evidence" value="ECO:0007669"/>
    <property type="project" value="UniProtKB-KW"/>
</dbReference>
<dbReference type="InterPro" id="IPR032466">
    <property type="entry name" value="Metal_Hydrolase"/>
</dbReference>
<dbReference type="Proteomes" id="UP001595896">
    <property type="component" value="Unassembled WGS sequence"/>
</dbReference>
<keyword evidence="2" id="KW-0378">Hydrolase</keyword>
<dbReference type="Pfam" id="PF07969">
    <property type="entry name" value="Amidohydro_3"/>
    <property type="match status" value="1"/>
</dbReference>
<dbReference type="InterPro" id="IPR013108">
    <property type="entry name" value="Amidohydro_3"/>
</dbReference>
<proteinExistence type="predicted"/>
<keyword evidence="3" id="KW-1185">Reference proteome</keyword>
<dbReference type="EC" id="3.5.-.-" evidence="2"/>
<evidence type="ECO:0000313" key="2">
    <source>
        <dbReference type="EMBL" id="MFC4737562.1"/>
    </source>
</evidence>
<evidence type="ECO:0000313" key="3">
    <source>
        <dbReference type="Proteomes" id="UP001595896"/>
    </source>
</evidence>
<evidence type="ECO:0000259" key="1">
    <source>
        <dbReference type="Pfam" id="PF07969"/>
    </source>
</evidence>
<accession>A0ABV9NVZ7</accession>
<dbReference type="SUPFAM" id="SSF51338">
    <property type="entry name" value="Composite domain of metallo-dependent hydrolases"/>
    <property type="match status" value="1"/>
</dbReference>
<gene>
    <name evidence="2" type="ORF">ACFO4L_13245</name>
</gene>
<comment type="caution">
    <text evidence="2">The sequence shown here is derived from an EMBL/GenBank/DDBJ whole genome shotgun (WGS) entry which is preliminary data.</text>
</comment>
<dbReference type="Gene3D" id="3.10.310.70">
    <property type="match status" value="1"/>
</dbReference>
<dbReference type="EMBL" id="JBHSGK010000013">
    <property type="protein sequence ID" value="MFC4737562.1"/>
    <property type="molecule type" value="Genomic_DNA"/>
</dbReference>
<reference evidence="3" key="1">
    <citation type="journal article" date="2019" name="Int. J. Syst. Evol. Microbiol.">
        <title>The Global Catalogue of Microorganisms (GCM) 10K type strain sequencing project: providing services to taxonomists for standard genome sequencing and annotation.</title>
        <authorList>
            <consortium name="The Broad Institute Genomics Platform"/>
            <consortium name="The Broad Institute Genome Sequencing Center for Infectious Disease"/>
            <person name="Wu L."/>
            <person name="Ma J."/>
        </authorList>
    </citation>
    <scope>NUCLEOTIDE SEQUENCE [LARGE SCALE GENOMIC DNA]</scope>
    <source>
        <strain evidence="3">JCM 12165</strain>
    </source>
</reference>
<dbReference type="Gene3D" id="2.30.40.10">
    <property type="entry name" value="Urease, subunit C, domain 1"/>
    <property type="match status" value="1"/>
</dbReference>
<dbReference type="SUPFAM" id="SSF51556">
    <property type="entry name" value="Metallo-dependent hydrolases"/>
    <property type="match status" value="1"/>
</dbReference>
<dbReference type="CDD" id="cd01300">
    <property type="entry name" value="YtcJ_like"/>
    <property type="match status" value="1"/>
</dbReference>
<dbReference type="Gene3D" id="3.20.20.140">
    <property type="entry name" value="Metal-dependent hydrolases"/>
    <property type="match status" value="1"/>
</dbReference>
<dbReference type="InterPro" id="IPR033932">
    <property type="entry name" value="YtcJ-like"/>
</dbReference>
<dbReference type="InterPro" id="IPR011059">
    <property type="entry name" value="Metal-dep_hydrolase_composite"/>
</dbReference>
<organism evidence="2 3">
    <name type="scientific">Bacillus daqingensis</name>
    <dbReference type="NCBI Taxonomy" id="872396"/>
    <lineage>
        <taxon>Bacteria</taxon>
        <taxon>Bacillati</taxon>
        <taxon>Bacillota</taxon>
        <taxon>Bacilli</taxon>
        <taxon>Bacillales</taxon>
        <taxon>Bacillaceae</taxon>
        <taxon>Bacillus</taxon>
    </lineage>
</organism>
<protein>
    <submittedName>
        <fullName evidence="2">Amidohydrolase</fullName>
        <ecNumber evidence="2">3.5.-.-</ecNumber>
    </submittedName>
</protein>
<dbReference type="PANTHER" id="PTHR22642:SF2">
    <property type="entry name" value="PROTEIN LONG AFTER FAR-RED 3"/>
    <property type="match status" value="1"/>
</dbReference>
<feature type="domain" description="Amidohydrolase 3" evidence="1">
    <location>
        <begin position="49"/>
        <end position="521"/>
    </location>
</feature>
<sequence length="531" mass="58945">MGTLWFGGTVVPMTEEERREEAVFTENGIVAAIGSEKALRSEFGASIHKEVDLRGGALYPGFIDSHLHMIGHGEKLLKLDVSSVTSLDQLKKLLEQQAAAVPDGEWVLAEGFNENLYENRTVPDRLFLDEISATKPIMITRVCRHAMAVNSAALELAGVSKETQSPAGGRIERWDDGEPTGYLHDQAQELIKPYLPKIDRNYVKRALETALADLYQHGFTGGHTEDLFYYNKPEETASVFREVIGPHRKFRTNLLVHHEAVDVLDSFPESEFLQPGSIKLFADGALGGRTALLKAPYSDADTSGVAIHTQQQLEAIVKKARTLQMPVAVHTIGDEALEMAVTAIENDPPPAGKRDRLIHLQVTTPELRSRLRNLQVALDIQPRFTASDFPWVMDRLGEDRLPHSFAWKTLLEDGLICAGGSDAPIEPVDPLLGIHAAVTRRRHDEAHEGWLPDQKLTLFEALRLFTSGSAAAVSEEHKAGMVKPGYRADFTVLSRDLSLLEPDEWLHVKTVMTVVDDTIVYHRNPECAEQQ</sequence>
<dbReference type="PANTHER" id="PTHR22642">
    <property type="entry name" value="IMIDAZOLONEPROPIONASE"/>
    <property type="match status" value="1"/>
</dbReference>